<protein>
    <submittedName>
        <fullName evidence="1">Uncharacterized protein</fullName>
    </submittedName>
</protein>
<gene>
    <name evidence="1" type="ORF">EVAR_96089_1</name>
</gene>
<dbReference type="AlphaFoldDB" id="A0A4C1VDY5"/>
<evidence type="ECO:0000313" key="1">
    <source>
        <dbReference type="EMBL" id="GBP36843.1"/>
    </source>
</evidence>
<keyword evidence="2" id="KW-1185">Reference proteome</keyword>
<reference evidence="1 2" key="1">
    <citation type="journal article" date="2019" name="Commun. Biol.">
        <title>The bagworm genome reveals a unique fibroin gene that provides high tensile strength.</title>
        <authorList>
            <person name="Kono N."/>
            <person name="Nakamura H."/>
            <person name="Ohtoshi R."/>
            <person name="Tomita M."/>
            <person name="Numata K."/>
            <person name="Arakawa K."/>
        </authorList>
    </citation>
    <scope>NUCLEOTIDE SEQUENCE [LARGE SCALE GENOMIC DNA]</scope>
</reference>
<sequence>MQKNWPYNSCNCRDALGNSYVWIINQQRAEGRERGACGRAVAGPATRNVFRCSGVSIIQRGAPALDAGQVTGDVPNGRFSWRGTVCKGHQYKYRVYTAHVQGTVSLRPAVHLSVPPRPFQYTWPQDIWVRGGETRTGNLCRSSRKSNRRQPLLVALAVWHDRFAALGNKLVAKSETLLRKTITNVSRLALRSDYELSRFRRVNISHADTLTL</sequence>
<dbReference type="EMBL" id="BGZK01000324">
    <property type="protein sequence ID" value="GBP36843.1"/>
    <property type="molecule type" value="Genomic_DNA"/>
</dbReference>
<name>A0A4C1VDY5_EUMVA</name>
<comment type="caution">
    <text evidence="1">The sequence shown here is derived from an EMBL/GenBank/DDBJ whole genome shotgun (WGS) entry which is preliminary data.</text>
</comment>
<dbReference type="Proteomes" id="UP000299102">
    <property type="component" value="Unassembled WGS sequence"/>
</dbReference>
<organism evidence="1 2">
    <name type="scientific">Eumeta variegata</name>
    <name type="common">Bagworm moth</name>
    <name type="synonym">Eumeta japonica</name>
    <dbReference type="NCBI Taxonomy" id="151549"/>
    <lineage>
        <taxon>Eukaryota</taxon>
        <taxon>Metazoa</taxon>
        <taxon>Ecdysozoa</taxon>
        <taxon>Arthropoda</taxon>
        <taxon>Hexapoda</taxon>
        <taxon>Insecta</taxon>
        <taxon>Pterygota</taxon>
        <taxon>Neoptera</taxon>
        <taxon>Endopterygota</taxon>
        <taxon>Lepidoptera</taxon>
        <taxon>Glossata</taxon>
        <taxon>Ditrysia</taxon>
        <taxon>Tineoidea</taxon>
        <taxon>Psychidae</taxon>
        <taxon>Oiketicinae</taxon>
        <taxon>Eumeta</taxon>
    </lineage>
</organism>
<evidence type="ECO:0000313" key="2">
    <source>
        <dbReference type="Proteomes" id="UP000299102"/>
    </source>
</evidence>
<accession>A0A4C1VDY5</accession>
<proteinExistence type="predicted"/>